<name>A0A7J8VIC4_9ROSI</name>
<dbReference type="EMBL" id="JABFAB010000010">
    <property type="protein sequence ID" value="MBA0662551.1"/>
    <property type="molecule type" value="Genomic_DNA"/>
</dbReference>
<dbReference type="GO" id="GO:0016567">
    <property type="term" value="P:protein ubiquitination"/>
    <property type="evidence" value="ECO:0007669"/>
    <property type="project" value="UniProtKB-UniPathway"/>
</dbReference>
<organism evidence="1 2">
    <name type="scientific">Gossypium klotzschianum</name>
    <dbReference type="NCBI Taxonomy" id="34286"/>
    <lineage>
        <taxon>Eukaryota</taxon>
        <taxon>Viridiplantae</taxon>
        <taxon>Streptophyta</taxon>
        <taxon>Embryophyta</taxon>
        <taxon>Tracheophyta</taxon>
        <taxon>Spermatophyta</taxon>
        <taxon>Magnoliopsida</taxon>
        <taxon>eudicotyledons</taxon>
        <taxon>Gunneridae</taxon>
        <taxon>Pentapetalae</taxon>
        <taxon>rosids</taxon>
        <taxon>malvids</taxon>
        <taxon>Malvales</taxon>
        <taxon>Malvaceae</taxon>
        <taxon>Malvoideae</taxon>
        <taxon>Gossypium</taxon>
    </lineage>
</organism>
<dbReference type="AlphaFoldDB" id="A0A7J8VIC4"/>
<comment type="caution">
    <text evidence="1">The sequence shown here is derived from an EMBL/GenBank/DDBJ whole genome shotgun (WGS) entry which is preliminary data.</text>
</comment>
<accession>A0A7J8VIC4</accession>
<sequence>SEKEGIGRFTCFGFALGQDTAHPQRATKGLDSTIHASLPMLIFRQDEFKEGLECAVCLCELVEGDKVSCFLNVTKVSTLVAFICGFNHTPLVLFVETPLLLVVNSGGACLEEGASASSSSNGSSAMAPTSGRQEGMLMIDVPTNGNENSPEEESRCEMPTRLRLKKCKFLNLFRVTLSKLN</sequence>
<proteinExistence type="predicted"/>
<keyword evidence="2" id="KW-1185">Reference proteome</keyword>
<gene>
    <name evidence="1" type="ORF">Goklo_006649</name>
</gene>
<feature type="non-terminal residue" evidence="1">
    <location>
        <position position="1"/>
    </location>
</feature>
<dbReference type="OrthoDB" id="1002215at2759"/>
<dbReference type="UniPathway" id="UPA00143"/>
<dbReference type="Proteomes" id="UP000593573">
    <property type="component" value="Unassembled WGS sequence"/>
</dbReference>
<reference evidence="1 2" key="1">
    <citation type="journal article" date="2019" name="Genome Biol. Evol.">
        <title>Insights into the evolution of the New World diploid cottons (Gossypium, subgenus Houzingenia) based on genome sequencing.</title>
        <authorList>
            <person name="Grover C.E."/>
            <person name="Arick M.A. 2nd"/>
            <person name="Thrash A."/>
            <person name="Conover J.L."/>
            <person name="Sanders W.S."/>
            <person name="Peterson D.G."/>
            <person name="Frelichowski J.E."/>
            <person name="Scheffler J.A."/>
            <person name="Scheffler B.E."/>
            <person name="Wendel J.F."/>
        </authorList>
    </citation>
    <scope>NUCLEOTIDE SEQUENCE [LARGE SCALE GENOMIC DNA]</scope>
    <source>
        <strain evidence="1">57</strain>
        <tissue evidence="1">Leaf</tissue>
    </source>
</reference>
<protein>
    <submittedName>
        <fullName evidence="1">Uncharacterized protein</fullName>
    </submittedName>
</protein>
<evidence type="ECO:0000313" key="2">
    <source>
        <dbReference type="Proteomes" id="UP000593573"/>
    </source>
</evidence>
<evidence type="ECO:0000313" key="1">
    <source>
        <dbReference type="EMBL" id="MBA0662551.1"/>
    </source>
</evidence>